<dbReference type="EMBL" id="CABIKO010000037">
    <property type="protein sequence ID" value="VVA19505.1"/>
    <property type="molecule type" value="Genomic_DNA"/>
</dbReference>
<dbReference type="PANTHER" id="PTHR11709">
    <property type="entry name" value="MULTI-COPPER OXIDASE"/>
    <property type="match status" value="1"/>
</dbReference>
<dbReference type="SUPFAM" id="SSF49503">
    <property type="entry name" value="Cupredoxins"/>
    <property type="match status" value="1"/>
</dbReference>
<dbReference type="Gramene" id="VVA19505">
    <property type="protein sequence ID" value="VVA19505"/>
    <property type="gene ID" value="Prudul26B035937"/>
</dbReference>
<dbReference type="Gene3D" id="2.60.40.420">
    <property type="entry name" value="Cupredoxins - blue copper proteins"/>
    <property type="match status" value="1"/>
</dbReference>
<dbReference type="InterPro" id="IPR034288">
    <property type="entry name" value="CuRO_1_LCC"/>
</dbReference>
<evidence type="ECO:0000259" key="2">
    <source>
        <dbReference type="Pfam" id="PF07732"/>
    </source>
</evidence>
<evidence type="ECO:0000256" key="1">
    <source>
        <dbReference type="ARBA" id="ARBA00010609"/>
    </source>
</evidence>
<dbReference type="CDD" id="cd13849">
    <property type="entry name" value="CuRO_1_LCC_plant"/>
    <property type="match status" value="1"/>
</dbReference>
<dbReference type="PANTHER" id="PTHR11709:SF292">
    <property type="entry name" value="LACCASE-1"/>
    <property type="match status" value="1"/>
</dbReference>
<protein>
    <recommendedName>
        <fullName evidence="2">Plastocyanin-like domain-containing protein</fullName>
    </recommendedName>
</protein>
<dbReference type="AlphaFoldDB" id="A0A5E4EUS2"/>
<organism evidence="3 4">
    <name type="scientific">Prunus dulcis</name>
    <name type="common">Almond</name>
    <name type="synonym">Amygdalus dulcis</name>
    <dbReference type="NCBI Taxonomy" id="3755"/>
    <lineage>
        <taxon>Eukaryota</taxon>
        <taxon>Viridiplantae</taxon>
        <taxon>Streptophyta</taxon>
        <taxon>Embryophyta</taxon>
        <taxon>Tracheophyta</taxon>
        <taxon>Spermatophyta</taxon>
        <taxon>Magnoliopsida</taxon>
        <taxon>eudicotyledons</taxon>
        <taxon>Gunneridae</taxon>
        <taxon>Pentapetalae</taxon>
        <taxon>rosids</taxon>
        <taxon>fabids</taxon>
        <taxon>Rosales</taxon>
        <taxon>Rosaceae</taxon>
        <taxon>Amygdaloideae</taxon>
        <taxon>Amygdaleae</taxon>
        <taxon>Prunus</taxon>
    </lineage>
</organism>
<sequence length="131" mass="15120">VEWKNVTRLCSTKPLLTVNGEYPGPTIAVHEGDHVEIKVTNHIADNTTIHWHGIRQLRTGWADGPAYITQCPIRGGKSYTYKFTVQYQRGTLWWHAHYAWQRASVYGAFLIHPRMPFPFSAPIQDEFPIIF</sequence>
<gene>
    <name evidence="3" type="ORF">ALMOND_2B035937</name>
</gene>
<evidence type="ECO:0000313" key="3">
    <source>
        <dbReference type="EMBL" id="VVA19505.1"/>
    </source>
</evidence>
<dbReference type="InterPro" id="IPR008972">
    <property type="entry name" value="Cupredoxin"/>
</dbReference>
<feature type="non-terminal residue" evidence="3">
    <location>
        <position position="131"/>
    </location>
</feature>
<dbReference type="InterPro" id="IPR045087">
    <property type="entry name" value="Cu-oxidase_fam"/>
</dbReference>
<dbReference type="Proteomes" id="UP000327085">
    <property type="component" value="Chromosome 5"/>
</dbReference>
<comment type="similarity">
    <text evidence="1">Belongs to the multicopper oxidase family.</text>
</comment>
<dbReference type="GO" id="GO:0016491">
    <property type="term" value="F:oxidoreductase activity"/>
    <property type="evidence" value="ECO:0007669"/>
    <property type="project" value="TreeGrafter"/>
</dbReference>
<dbReference type="Pfam" id="PF07732">
    <property type="entry name" value="Cu-oxidase_3"/>
    <property type="match status" value="1"/>
</dbReference>
<dbReference type="InterPro" id="IPR011707">
    <property type="entry name" value="Cu-oxidase-like_N"/>
</dbReference>
<feature type="domain" description="Plastocyanin-like" evidence="2">
    <location>
        <begin position="1"/>
        <end position="114"/>
    </location>
</feature>
<evidence type="ECO:0000313" key="4">
    <source>
        <dbReference type="Proteomes" id="UP000327085"/>
    </source>
</evidence>
<feature type="non-terminal residue" evidence="3">
    <location>
        <position position="1"/>
    </location>
</feature>
<dbReference type="GO" id="GO:0005507">
    <property type="term" value="F:copper ion binding"/>
    <property type="evidence" value="ECO:0007669"/>
    <property type="project" value="InterPro"/>
</dbReference>
<dbReference type="OMA" id="FRATVYG"/>
<dbReference type="InParanoid" id="A0A5E4EUS2"/>
<proteinExistence type="inferred from homology"/>
<name>A0A5E4EUS2_PRUDU</name>
<reference evidence="4" key="1">
    <citation type="journal article" date="2020" name="Plant J.">
        <title>Transposons played a major role in the diversification between the closely related almond and peach genomes: results from the almond genome sequence.</title>
        <authorList>
            <person name="Alioto T."/>
            <person name="Alexiou K.G."/>
            <person name="Bardil A."/>
            <person name="Barteri F."/>
            <person name="Castanera R."/>
            <person name="Cruz F."/>
            <person name="Dhingra A."/>
            <person name="Duval H."/>
            <person name="Fernandez I Marti A."/>
            <person name="Frias L."/>
            <person name="Galan B."/>
            <person name="Garcia J.L."/>
            <person name="Howad W."/>
            <person name="Gomez-Garrido J."/>
            <person name="Gut M."/>
            <person name="Julca I."/>
            <person name="Morata J."/>
            <person name="Puigdomenech P."/>
            <person name="Ribeca P."/>
            <person name="Rubio Cabetas M.J."/>
            <person name="Vlasova A."/>
            <person name="Wirthensohn M."/>
            <person name="Garcia-Mas J."/>
            <person name="Gabaldon T."/>
            <person name="Casacuberta J.M."/>
            <person name="Arus P."/>
        </authorList>
    </citation>
    <scope>NUCLEOTIDE SEQUENCE [LARGE SCALE GENOMIC DNA]</scope>
    <source>
        <strain evidence="4">cv. Texas</strain>
    </source>
</reference>
<accession>A0A5E4EUS2</accession>